<proteinExistence type="predicted"/>
<name>A0A1D1V5S8_RAMVA</name>
<organism evidence="2 3">
    <name type="scientific">Ramazzottius varieornatus</name>
    <name type="common">Water bear</name>
    <name type="synonym">Tardigrade</name>
    <dbReference type="NCBI Taxonomy" id="947166"/>
    <lineage>
        <taxon>Eukaryota</taxon>
        <taxon>Metazoa</taxon>
        <taxon>Ecdysozoa</taxon>
        <taxon>Tardigrada</taxon>
        <taxon>Eutardigrada</taxon>
        <taxon>Parachela</taxon>
        <taxon>Hypsibioidea</taxon>
        <taxon>Ramazzottiidae</taxon>
        <taxon>Ramazzottius</taxon>
    </lineage>
</organism>
<keyword evidence="1" id="KW-0812">Transmembrane</keyword>
<gene>
    <name evidence="2" type="primary">RvY_07696-1</name>
    <name evidence="2" type="synonym">RvY_07696.1</name>
    <name evidence="2" type="ORF">RvY_07696</name>
</gene>
<keyword evidence="1" id="KW-0472">Membrane</keyword>
<dbReference type="EMBL" id="BDGG01000003">
    <property type="protein sequence ID" value="GAU96220.1"/>
    <property type="molecule type" value="Genomic_DNA"/>
</dbReference>
<comment type="caution">
    <text evidence="2">The sequence shown here is derived from an EMBL/GenBank/DDBJ whole genome shotgun (WGS) entry which is preliminary data.</text>
</comment>
<evidence type="ECO:0000313" key="2">
    <source>
        <dbReference type="EMBL" id="GAU96220.1"/>
    </source>
</evidence>
<reference evidence="2 3" key="1">
    <citation type="journal article" date="2016" name="Nat. Commun.">
        <title>Extremotolerant tardigrade genome and improved radiotolerance of human cultured cells by tardigrade-unique protein.</title>
        <authorList>
            <person name="Hashimoto T."/>
            <person name="Horikawa D.D."/>
            <person name="Saito Y."/>
            <person name="Kuwahara H."/>
            <person name="Kozuka-Hata H."/>
            <person name="Shin-I T."/>
            <person name="Minakuchi Y."/>
            <person name="Ohishi K."/>
            <person name="Motoyama A."/>
            <person name="Aizu T."/>
            <person name="Enomoto A."/>
            <person name="Kondo K."/>
            <person name="Tanaka S."/>
            <person name="Hara Y."/>
            <person name="Koshikawa S."/>
            <person name="Sagara H."/>
            <person name="Miura T."/>
            <person name="Yokobori S."/>
            <person name="Miyagawa K."/>
            <person name="Suzuki Y."/>
            <person name="Kubo T."/>
            <person name="Oyama M."/>
            <person name="Kohara Y."/>
            <person name="Fujiyama A."/>
            <person name="Arakawa K."/>
            <person name="Katayama T."/>
            <person name="Toyoda A."/>
            <person name="Kunieda T."/>
        </authorList>
    </citation>
    <scope>NUCLEOTIDE SEQUENCE [LARGE SCALE GENOMIC DNA]</scope>
    <source>
        <strain evidence="2 3">YOKOZUNA-1</strain>
    </source>
</reference>
<sequence>MKDTQQVDEKTITASPLQARGLPSRDFAIRGVPKHITAEQLSAYLQGIGLKPRFVRIVPIVSVDCTVLLKCDYLLFGAENFPAILVCLPTILLFGAQLIRFYT</sequence>
<evidence type="ECO:0000313" key="3">
    <source>
        <dbReference type="Proteomes" id="UP000186922"/>
    </source>
</evidence>
<keyword evidence="3" id="KW-1185">Reference proteome</keyword>
<evidence type="ECO:0000256" key="1">
    <source>
        <dbReference type="SAM" id="Phobius"/>
    </source>
</evidence>
<feature type="transmembrane region" description="Helical" evidence="1">
    <location>
        <begin position="81"/>
        <end position="102"/>
    </location>
</feature>
<dbReference type="AlphaFoldDB" id="A0A1D1V5S8"/>
<dbReference type="Proteomes" id="UP000186922">
    <property type="component" value="Unassembled WGS sequence"/>
</dbReference>
<protein>
    <submittedName>
        <fullName evidence="2">Uncharacterized protein</fullName>
    </submittedName>
</protein>
<keyword evidence="1" id="KW-1133">Transmembrane helix</keyword>
<accession>A0A1D1V5S8</accession>